<dbReference type="STRING" id="1844.UG56_017650"/>
<sequence>MEIRAALAADRSAIEAVAAGAFGEQPDGRVVGLLRALAGSGAMRASLVAVADGDVVGHVALSRSWVDARERLVEVLVLSPLSVRPDRQRVGIGTALVAAALAEAERLEAPAVFLEGGWDYYGSRGFSAATPLGFTAPSVRIPGPAFQVARLPAYETWMTGALVYCEAFWAHDAVGLRDPRLAQVEARAADR</sequence>
<dbReference type="Gene3D" id="3.40.630.30">
    <property type="match status" value="1"/>
</dbReference>
<protein>
    <recommendedName>
        <fullName evidence="1">N-acetyltransferase domain-containing protein</fullName>
    </recommendedName>
</protein>
<proteinExistence type="predicted"/>
<keyword evidence="3" id="KW-1185">Reference proteome</keyword>
<name>A0A1J4N1L5_9ACTN</name>
<reference evidence="2" key="1">
    <citation type="submission" date="2016-10" db="EMBL/GenBank/DDBJ databases">
        <title>Draft Genome Sequence of Nocardioides luteus Strain BAFB, an Alkane-Degrading Bacterium Isolated from JP-7 Polluted Soil.</title>
        <authorList>
            <person name="Brown L."/>
            <person name="Ruiz O.N."/>
            <person name="Gunasekera T."/>
        </authorList>
    </citation>
    <scope>NUCLEOTIDE SEQUENCE [LARGE SCALE GENOMIC DNA]</scope>
    <source>
        <strain evidence="2">BAFB</strain>
    </source>
</reference>
<feature type="domain" description="N-acetyltransferase" evidence="1">
    <location>
        <begin position="1"/>
        <end position="154"/>
    </location>
</feature>
<dbReference type="AlphaFoldDB" id="A0A1J4N1L5"/>
<gene>
    <name evidence="2" type="ORF">UG56_017650</name>
</gene>
<evidence type="ECO:0000259" key="1">
    <source>
        <dbReference type="PROSITE" id="PS51186"/>
    </source>
</evidence>
<dbReference type="SUPFAM" id="SSF55729">
    <property type="entry name" value="Acyl-CoA N-acyltransferases (Nat)"/>
    <property type="match status" value="1"/>
</dbReference>
<organism evidence="2 3">
    <name type="scientific">Nocardioides luteus</name>
    <dbReference type="NCBI Taxonomy" id="1844"/>
    <lineage>
        <taxon>Bacteria</taxon>
        <taxon>Bacillati</taxon>
        <taxon>Actinomycetota</taxon>
        <taxon>Actinomycetes</taxon>
        <taxon>Propionibacteriales</taxon>
        <taxon>Nocardioidaceae</taxon>
        <taxon>Nocardioides</taxon>
    </lineage>
</organism>
<dbReference type="EMBL" id="JZDQ02000025">
    <property type="protein sequence ID" value="OIJ25426.1"/>
    <property type="molecule type" value="Genomic_DNA"/>
</dbReference>
<comment type="caution">
    <text evidence="2">The sequence shown here is derived from an EMBL/GenBank/DDBJ whole genome shotgun (WGS) entry which is preliminary data.</text>
</comment>
<evidence type="ECO:0000313" key="2">
    <source>
        <dbReference type="EMBL" id="OIJ25426.1"/>
    </source>
</evidence>
<accession>A0A1J4N1L5</accession>
<dbReference type="Pfam" id="PF00583">
    <property type="entry name" value="Acetyltransf_1"/>
    <property type="match status" value="1"/>
</dbReference>
<dbReference type="PROSITE" id="PS51186">
    <property type="entry name" value="GNAT"/>
    <property type="match status" value="1"/>
</dbReference>
<dbReference type="RefSeq" id="WP_045551763.1">
    <property type="nucleotide sequence ID" value="NZ_JZDQ02000025.1"/>
</dbReference>
<dbReference type="GO" id="GO:0016747">
    <property type="term" value="F:acyltransferase activity, transferring groups other than amino-acyl groups"/>
    <property type="evidence" value="ECO:0007669"/>
    <property type="project" value="InterPro"/>
</dbReference>
<dbReference type="InterPro" id="IPR000182">
    <property type="entry name" value="GNAT_dom"/>
</dbReference>
<evidence type="ECO:0000313" key="3">
    <source>
        <dbReference type="Proteomes" id="UP000033772"/>
    </source>
</evidence>
<dbReference type="Proteomes" id="UP000033772">
    <property type="component" value="Unassembled WGS sequence"/>
</dbReference>
<dbReference type="InterPro" id="IPR016181">
    <property type="entry name" value="Acyl_CoA_acyltransferase"/>
</dbReference>
<dbReference type="OrthoDB" id="9797178at2"/>